<dbReference type="PANTHER" id="PTHR47525:SF1">
    <property type="entry name" value="OS07G0295200 PROTEIN"/>
    <property type="match status" value="1"/>
</dbReference>
<dbReference type="InterPro" id="IPR036591">
    <property type="entry name" value="YggU-like_sf"/>
</dbReference>
<dbReference type="Pfam" id="PF02594">
    <property type="entry name" value="DUF167"/>
    <property type="match status" value="1"/>
</dbReference>
<evidence type="ECO:0000256" key="1">
    <source>
        <dbReference type="ARBA" id="ARBA00010364"/>
    </source>
</evidence>
<evidence type="ECO:0000256" key="2">
    <source>
        <dbReference type="SAM" id="MobiDB-lite"/>
    </source>
</evidence>
<dbReference type="InterPro" id="IPR003746">
    <property type="entry name" value="DUF167"/>
</dbReference>
<dbReference type="EMBL" id="HBDZ01003138">
    <property type="protein sequence ID" value="CAD8232322.1"/>
    <property type="molecule type" value="Transcribed_RNA"/>
</dbReference>
<dbReference type="InterPro" id="IPR053323">
    <property type="entry name" value="UPF0235"/>
</dbReference>
<dbReference type="AlphaFoldDB" id="A0A6U0MHE1"/>
<name>A0A6U0MHE1_9VIRI</name>
<evidence type="ECO:0000259" key="3">
    <source>
        <dbReference type="Pfam" id="PF25809"/>
    </source>
</evidence>
<dbReference type="SUPFAM" id="SSF69786">
    <property type="entry name" value="YggU-like"/>
    <property type="match status" value="1"/>
</dbReference>
<feature type="domain" description="STEEP1" evidence="3">
    <location>
        <begin position="21"/>
        <end position="136"/>
    </location>
</feature>
<evidence type="ECO:0000313" key="4">
    <source>
        <dbReference type="EMBL" id="CAD8232318.1"/>
    </source>
</evidence>
<dbReference type="Pfam" id="PF25809">
    <property type="entry name" value="STEEP1"/>
    <property type="match status" value="1"/>
</dbReference>
<dbReference type="PANTHER" id="PTHR47525">
    <property type="entry name" value="OS07G0295200 PROTEIN"/>
    <property type="match status" value="1"/>
</dbReference>
<dbReference type="Gene3D" id="3.30.1200.10">
    <property type="entry name" value="YggU-like"/>
    <property type="match status" value="1"/>
</dbReference>
<evidence type="ECO:0000313" key="5">
    <source>
        <dbReference type="EMBL" id="CAD8232322.1"/>
    </source>
</evidence>
<accession>A0A6U0MHE1</accession>
<organism evidence="5">
    <name type="scientific">Prasinoderma coloniale</name>
    <dbReference type="NCBI Taxonomy" id="156133"/>
    <lineage>
        <taxon>Eukaryota</taxon>
        <taxon>Viridiplantae</taxon>
        <taxon>Prasinodermophyta</taxon>
        <taxon>Prasinodermophyceae</taxon>
        <taxon>Prasinodermales</taxon>
        <taxon>Prasinodermaceae</taxon>
        <taxon>Prasinoderma</taxon>
    </lineage>
</organism>
<gene>
    <name evidence="4" type="ORF">PCOL08062_LOCUS2461</name>
    <name evidence="5" type="ORF">PCOL08062_LOCUS2463</name>
</gene>
<dbReference type="InterPro" id="IPR057965">
    <property type="entry name" value="STEEP1_dom"/>
</dbReference>
<protein>
    <recommendedName>
        <fullName evidence="3">STEEP1 domain-containing protein</fullName>
    </recommendedName>
</protein>
<sequence>MPKRSTVLYTSEDAAADVAQESGNVHTYFCRFTGELALMLTKALSELPRRRTDGAFIVDRSEVMARLQLREGGVRAIRRRGTGEGEGNASGADGEGRVEKQWRLVTKKGSLPVAYRVEADVNARYLYVLQDALTITPGGAAVLTADGERVPPCISDAGEGNVHVAINVRDRGARTCVLAINDDEVTLQTAAEARLNAANAEARELLAKVLDVGQRNLSLGKGWSHKSRILFVRAPPGVRLDAAEVYAKLKGAISEADTRPGFGGGSAPPVAAMPPTA</sequence>
<comment type="similarity">
    <text evidence="1">Belongs to the UPF0235 family.</text>
</comment>
<feature type="region of interest" description="Disordered" evidence="2">
    <location>
        <begin position="257"/>
        <end position="277"/>
    </location>
</feature>
<reference evidence="5" key="1">
    <citation type="submission" date="2021-01" db="EMBL/GenBank/DDBJ databases">
        <authorList>
            <person name="Corre E."/>
            <person name="Pelletier E."/>
            <person name="Niang G."/>
            <person name="Scheremetjew M."/>
            <person name="Finn R."/>
            <person name="Kale V."/>
            <person name="Holt S."/>
            <person name="Cochrane G."/>
            <person name="Meng A."/>
            <person name="Brown T."/>
            <person name="Cohen L."/>
        </authorList>
    </citation>
    <scope>NUCLEOTIDE SEQUENCE</scope>
    <source>
        <strain evidence="5">CCMP1413</strain>
    </source>
</reference>
<dbReference type="EMBL" id="HBDZ01003136">
    <property type="protein sequence ID" value="CAD8232318.1"/>
    <property type="molecule type" value="Transcribed_RNA"/>
</dbReference>
<proteinExistence type="inferred from homology"/>
<dbReference type="SMART" id="SM01152">
    <property type="entry name" value="DUF167"/>
    <property type="match status" value="1"/>
</dbReference>